<dbReference type="RefSeq" id="WP_079425541.1">
    <property type="nucleotide sequence ID" value="NZ_MZGV01000031.1"/>
</dbReference>
<dbReference type="Proteomes" id="UP000190080">
    <property type="component" value="Unassembled WGS sequence"/>
</dbReference>
<proteinExistence type="inferred from homology"/>
<dbReference type="EMBL" id="MZGV01000031">
    <property type="protein sequence ID" value="OPJ60511.1"/>
    <property type="molecule type" value="Genomic_DNA"/>
</dbReference>
<evidence type="ECO:0000256" key="1">
    <source>
        <dbReference type="ARBA" id="ARBA00004288"/>
    </source>
</evidence>
<comment type="subcellular location">
    <subcellularLocation>
        <location evidence="1">Spore core</location>
    </subcellularLocation>
</comment>
<dbReference type="STRING" id="1450648.CLORY_28200"/>
<organism evidence="4 5">
    <name type="scientific">Clostridium oryzae</name>
    <dbReference type="NCBI Taxonomy" id="1450648"/>
    <lineage>
        <taxon>Bacteria</taxon>
        <taxon>Bacillati</taxon>
        <taxon>Bacillota</taxon>
        <taxon>Clostridia</taxon>
        <taxon>Eubacteriales</taxon>
        <taxon>Clostridiaceae</taxon>
        <taxon>Clostridium</taxon>
    </lineage>
</organism>
<evidence type="ECO:0000256" key="2">
    <source>
        <dbReference type="ARBA" id="ARBA00006573"/>
    </source>
</evidence>
<dbReference type="Pfam" id="PF08141">
    <property type="entry name" value="SspH"/>
    <property type="match status" value="1"/>
</dbReference>
<keyword evidence="5" id="KW-1185">Reference proteome</keyword>
<sequence>MDKKRVIEIMDSLGVIDVECKGKPVWIESIRSNGQAKVRDLNEENELLVDISDLQEVDSHLDM</sequence>
<dbReference type="AlphaFoldDB" id="A0A1V4IKG3"/>
<name>A0A1V4IKG3_9CLOT</name>
<evidence type="ECO:0000313" key="5">
    <source>
        <dbReference type="Proteomes" id="UP000190080"/>
    </source>
</evidence>
<comment type="similarity">
    <text evidence="2">Belongs to the SspH family.</text>
</comment>
<dbReference type="InterPro" id="IPR012610">
    <property type="entry name" value="SASP_SspH"/>
</dbReference>
<keyword evidence="3" id="KW-0749">Sporulation</keyword>
<evidence type="ECO:0000313" key="4">
    <source>
        <dbReference type="EMBL" id="OPJ60511.1"/>
    </source>
</evidence>
<gene>
    <name evidence="4" type="primary">sspH_1</name>
    <name evidence="4" type="ORF">CLORY_28200</name>
</gene>
<evidence type="ECO:0000256" key="3">
    <source>
        <dbReference type="ARBA" id="ARBA00022969"/>
    </source>
</evidence>
<dbReference type="NCBIfam" id="TIGR02861">
    <property type="entry name" value="SASP_H"/>
    <property type="match status" value="1"/>
</dbReference>
<comment type="caution">
    <text evidence="4">The sequence shown here is derived from an EMBL/GenBank/DDBJ whole genome shotgun (WGS) entry which is preliminary data.</text>
</comment>
<dbReference type="GO" id="GO:0030435">
    <property type="term" value="P:sporulation resulting in formation of a cellular spore"/>
    <property type="evidence" value="ECO:0007669"/>
    <property type="project" value="UniProtKB-KW"/>
</dbReference>
<dbReference type="GO" id="GO:0030436">
    <property type="term" value="P:asexual sporulation"/>
    <property type="evidence" value="ECO:0007669"/>
    <property type="project" value="InterPro"/>
</dbReference>
<accession>A0A1V4IKG3</accession>
<reference evidence="4 5" key="1">
    <citation type="submission" date="2017-03" db="EMBL/GenBank/DDBJ databases">
        <title>Genome sequence of Clostridium oryzae DSM 28571.</title>
        <authorList>
            <person name="Poehlein A."/>
            <person name="Daniel R."/>
        </authorList>
    </citation>
    <scope>NUCLEOTIDE SEQUENCE [LARGE SCALE GENOMIC DNA]</scope>
    <source>
        <strain evidence="4 5">DSM 28571</strain>
    </source>
</reference>
<dbReference type="GO" id="GO:0042601">
    <property type="term" value="C:endospore-forming forespore"/>
    <property type="evidence" value="ECO:0007669"/>
    <property type="project" value="InterPro"/>
</dbReference>
<protein>
    <submittedName>
        <fullName evidence="4">Small, acid-soluble spore protein H</fullName>
    </submittedName>
</protein>
<dbReference type="OrthoDB" id="1683648at2"/>